<keyword evidence="8 10" id="KW-0675">Receptor</keyword>
<dbReference type="OrthoDB" id="6784702at2759"/>
<sequence>MAKARYLQDSDDPFIFIRKLFVDYGYSRIINSYNRFIFIFHTCSLLLEGYYIIKNFSIDFFTQYGGATNLILYFLVTQFIVIIKQDFVHQIVEESKSLYWSMDFLDVNKQAQILQEMTKLKRKIYVLWMSTVIFAIMMLPVWGDYSEAHLFPQIYQTYFGNWSPIFYYFYVSTFPFAAYTGLRIAAMALYFTLIIHFQIILLNQKILQIAQERDTSQEEIAKNLRSCVCQHVTLKRFVAKVLKSIENAVPVYFCLAILCLITVLFVILNNLDTSTSNHLKARFLFAGIYGTVILYTFTEAGQLLSEINDQVFNTLMQCPWYNWNTKNKKTLMIFMLGSLKPVQIVWGGVNVDYKFGGSVIQTCCSYALVLYQMRNAK</sequence>
<keyword evidence="2" id="KW-1003">Cell membrane</keyword>
<evidence type="ECO:0000256" key="7">
    <source>
        <dbReference type="ARBA" id="ARBA00023136"/>
    </source>
</evidence>
<dbReference type="GO" id="GO:0050911">
    <property type="term" value="P:detection of chemical stimulus involved in sensory perception of smell"/>
    <property type="evidence" value="ECO:0000318"/>
    <property type="project" value="GO_Central"/>
</dbReference>
<reference evidence="11 12" key="2">
    <citation type="journal article" date="2010" name="Nucleic Acids Res.">
        <title>BeetleBase in 2010: revisions to provide comprehensive genomic information for Tribolium castaneum.</title>
        <authorList>
            <person name="Kim H.S."/>
            <person name="Murphy T."/>
            <person name="Xia J."/>
            <person name="Caragea D."/>
            <person name="Park Y."/>
            <person name="Beeman R.W."/>
            <person name="Lorenzen M.D."/>
            <person name="Butcher S."/>
            <person name="Manak J.R."/>
            <person name="Brown S.J."/>
        </authorList>
    </citation>
    <scope>GENOME REANNOTATION</scope>
    <source>
        <strain evidence="11 12">Georgia GA2</strain>
    </source>
</reference>
<feature type="transmembrane region" description="Helical" evidence="10">
    <location>
        <begin position="36"/>
        <end position="53"/>
    </location>
</feature>
<dbReference type="PANTHER" id="PTHR21137">
    <property type="entry name" value="ODORANT RECEPTOR"/>
    <property type="match status" value="1"/>
</dbReference>
<proteinExistence type="inferred from homology"/>
<accession>D6WEP0</accession>
<keyword evidence="6 10" id="KW-1133">Transmembrane helix</keyword>
<dbReference type="PhylomeDB" id="D6WEP0"/>
<keyword evidence="5 10" id="KW-0552">Olfaction</keyword>
<dbReference type="PANTHER" id="PTHR21137:SF35">
    <property type="entry name" value="ODORANT RECEPTOR 19A-RELATED"/>
    <property type="match status" value="1"/>
</dbReference>
<dbReference type="OMA" id="RFIFIFH"/>
<dbReference type="GO" id="GO:0004984">
    <property type="term" value="F:olfactory receptor activity"/>
    <property type="evidence" value="ECO:0000318"/>
    <property type="project" value="GO_Central"/>
</dbReference>
<feature type="transmembrane region" description="Helical" evidence="10">
    <location>
        <begin position="124"/>
        <end position="145"/>
    </location>
</feature>
<evidence type="ECO:0000256" key="1">
    <source>
        <dbReference type="ARBA" id="ARBA00004651"/>
    </source>
</evidence>
<comment type="subcellular location">
    <subcellularLocation>
        <location evidence="1 10">Cell membrane</location>
        <topology evidence="1 10">Multi-pass membrane protein</topology>
    </subcellularLocation>
</comment>
<feature type="transmembrane region" description="Helical" evidence="10">
    <location>
        <begin position="165"/>
        <end position="195"/>
    </location>
</feature>
<evidence type="ECO:0000256" key="6">
    <source>
        <dbReference type="ARBA" id="ARBA00022989"/>
    </source>
</evidence>
<keyword evidence="9 10" id="KW-0807">Transducer</keyword>
<evidence type="ECO:0000256" key="9">
    <source>
        <dbReference type="ARBA" id="ARBA00023224"/>
    </source>
</evidence>
<evidence type="ECO:0000256" key="2">
    <source>
        <dbReference type="ARBA" id="ARBA00022475"/>
    </source>
</evidence>
<evidence type="ECO:0000313" key="12">
    <source>
        <dbReference type="Proteomes" id="UP000007266"/>
    </source>
</evidence>
<feature type="transmembrane region" description="Helical" evidence="10">
    <location>
        <begin position="279"/>
        <end position="297"/>
    </location>
</feature>
<comment type="caution">
    <text evidence="10">Lacks conserved residue(s) required for the propagation of feature annotation.</text>
</comment>
<organism evidence="11 12">
    <name type="scientific">Tribolium castaneum</name>
    <name type="common">Red flour beetle</name>
    <dbReference type="NCBI Taxonomy" id="7070"/>
    <lineage>
        <taxon>Eukaryota</taxon>
        <taxon>Metazoa</taxon>
        <taxon>Ecdysozoa</taxon>
        <taxon>Arthropoda</taxon>
        <taxon>Hexapoda</taxon>
        <taxon>Insecta</taxon>
        <taxon>Pterygota</taxon>
        <taxon>Neoptera</taxon>
        <taxon>Endopterygota</taxon>
        <taxon>Coleoptera</taxon>
        <taxon>Polyphaga</taxon>
        <taxon>Cucujiformia</taxon>
        <taxon>Tenebrionidae</taxon>
        <taxon>Tenebrionidae incertae sedis</taxon>
        <taxon>Tribolium</taxon>
    </lineage>
</organism>
<evidence type="ECO:0000256" key="4">
    <source>
        <dbReference type="ARBA" id="ARBA00022692"/>
    </source>
</evidence>
<feature type="transmembrane region" description="Helical" evidence="10">
    <location>
        <begin position="65"/>
        <end position="83"/>
    </location>
</feature>
<dbReference type="InParanoid" id="D6WEP0"/>
<evidence type="ECO:0000256" key="3">
    <source>
        <dbReference type="ARBA" id="ARBA00022606"/>
    </source>
</evidence>
<keyword evidence="3 10" id="KW-0716">Sensory transduction</keyword>
<dbReference type="HOGENOM" id="CLU_059644_0_0_1"/>
<dbReference type="GO" id="GO:0005886">
    <property type="term" value="C:plasma membrane"/>
    <property type="evidence" value="ECO:0000318"/>
    <property type="project" value="GO_Central"/>
</dbReference>
<dbReference type="EMBL" id="KQ971326">
    <property type="protein sequence ID" value="EFA01392.1"/>
    <property type="molecule type" value="Genomic_DNA"/>
</dbReference>
<dbReference type="Pfam" id="PF02949">
    <property type="entry name" value="7tm_6"/>
    <property type="match status" value="1"/>
</dbReference>
<gene>
    <name evidence="11" type="primary">AUGUSTUS-3.0.2_30358</name>
    <name evidence="11" type="ORF">TcasGA2_TC030358</name>
</gene>
<dbReference type="GO" id="GO:0007165">
    <property type="term" value="P:signal transduction"/>
    <property type="evidence" value="ECO:0007669"/>
    <property type="project" value="UniProtKB-KW"/>
</dbReference>
<keyword evidence="12" id="KW-1185">Reference proteome</keyword>
<keyword evidence="4 10" id="KW-0812">Transmembrane</keyword>
<dbReference type="InterPro" id="IPR004117">
    <property type="entry name" value="7tm6_olfct_rcpt"/>
</dbReference>
<evidence type="ECO:0000256" key="8">
    <source>
        <dbReference type="ARBA" id="ARBA00023170"/>
    </source>
</evidence>
<keyword evidence="7 10" id="KW-0472">Membrane</keyword>
<feature type="transmembrane region" description="Helical" evidence="10">
    <location>
        <begin position="249"/>
        <end position="267"/>
    </location>
</feature>
<dbReference type="KEGG" id="tca:107397590"/>
<evidence type="ECO:0000256" key="5">
    <source>
        <dbReference type="ARBA" id="ARBA00022725"/>
    </source>
</evidence>
<protein>
    <recommendedName>
        <fullName evidence="10">Odorant receptor</fullName>
    </recommendedName>
</protein>
<name>D6WEP0_TRICA</name>
<reference evidence="11 12" key="1">
    <citation type="journal article" date="2008" name="Nature">
        <title>The genome of the model beetle and pest Tribolium castaneum.</title>
        <authorList>
            <consortium name="Tribolium Genome Sequencing Consortium"/>
            <person name="Richards S."/>
            <person name="Gibbs R.A."/>
            <person name="Weinstock G.M."/>
            <person name="Brown S.J."/>
            <person name="Denell R."/>
            <person name="Beeman R.W."/>
            <person name="Gibbs R."/>
            <person name="Beeman R.W."/>
            <person name="Brown S.J."/>
            <person name="Bucher G."/>
            <person name="Friedrich M."/>
            <person name="Grimmelikhuijzen C.J."/>
            <person name="Klingler M."/>
            <person name="Lorenzen M."/>
            <person name="Richards S."/>
            <person name="Roth S."/>
            <person name="Schroder R."/>
            <person name="Tautz D."/>
            <person name="Zdobnov E.M."/>
            <person name="Muzny D."/>
            <person name="Gibbs R.A."/>
            <person name="Weinstock G.M."/>
            <person name="Attaway T."/>
            <person name="Bell S."/>
            <person name="Buhay C.J."/>
            <person name="Chandrabose M.N."/>
            <person name="Chavez D."/>
            <person name="Clerk-Blankenburg K.P."/>
            <person name="Cree A."/>
            <person name="Dao M."/>
            <person name="Davis C."/>
            <person name="Chacko J."/>
            <person name="Dinh H."/>
            <person name="Dugan-Rocha S."/>
            <person name="Fowler G."/>
            <person name="Garner T.T."/>
            <person name="Garnes J."/>
            <person name="Gnirke A."/>
            <person name="Hawes A."/>
            <person name="Hernandez J."/>
            <person name="Hines S."/>
            <person name="Holder M."/>
            <person name="Hume J."/>
            <person name="Jhangiani S.N."/>
            <person name="Joshi V."/>
            <person name="Khan Z.M."/>
            <person name="Jackson L."/>
            <person name="Kovar C."/>
            <person name="Kowis A."/>
            <person name="Lee S."/>
            <person name="Lewis L.R."/>
            <person name="Margolis J."/>
            <person name="Morgan M."/>
            <person name="Nazareth L.V."/>
            <person name="Nguyen N."/>
            <person name="Okwuonu G."/>
            <person name="Parker D."/>
            <person name="Richards S."/>
            <person name="Ruiz S.J."/>
            <person name="Santibanez J."/>
            <person name="Savard J."/>
            <person name="Scherer S.E."/>
            <person name="Schneider B."/>
            <person name="Sodergren E."/>
            <person name="Tautz D."/>
            <person name="Vattahil S."/>
            <person name="Villasana D."/>
            <person name="White C.S."/>
            <person name="Wright R."/>
            <person name="Park Y."/>
            <person name="Beeman R.W."/>
            <person name="Lord J."/>
            <person name="Oppert B."/>
            <person name="Lorenzen M."/>
            <person name="Brown S."/>
            <person name="Wang L."/>
            <person name="Savard J."/>
            <person name="Tautz D."/>
            <person name="Richards S."/>
            <person name="Weinstock G."/>
            <person name="Gibbs R.A."/>
            <person name="Liu Y."/>
            <person name="Worley K."/>
            <person name="Weinstock G."/>
            <person name="Elsik C.G."/>
            <person name="Reese J.T."/>
            <person name="Elhaik E."/>
            <person name="Landan G."/>
            <person name="Graur D."/>
            <person name="Arensburger P."/>
            <person name="Atkinson P."/>
            <person name="Beeman R.W."/>
            <person name="Beidler J."/>
            <person name="Brown S.J."/>
            <person name="Demuth J.P."/>
            <person name="Drury D.W."/>
            <person name="Du Y.Z."/>
            <person name="Fujiwara H."/>
            <person name="Lorenzen M."/>
            <person name="Maselli V."/>
            <person name="Osanai M."/>
            <person name="Park Y."/>
            <person name="Robertson H.M."/>
            <person name="Tu Z."/>
            <person name="Wang J.J."/>
            <person name="Wang S."/>
            <person name="Richards S."/>
            <person name="Song H."/>
            <person name="Zhang L."/>
            <person name="Sodergren E."/>
            <person name="Werner D."/>
            <person name="Stanke M."/>
            <person name="Morgenstern B."/>
            <person name="Solovyev V."/>
            <person name="Kosarev P."/>
            <person name="Brown G."/>
            <person name="Chen H.C."/>
            <person name="Ermolaeva O."/>
            <person name="Hlavina W."/>
            <person name="Kapustin Y."/>
            <person name="Kiryutin B."/>
            <person name="Kitts P."/>
            <person name="Maglott D."/>
            <person name="Pruitt K."/>
            <person name="Sapojnikov V."/>
            <person name="Souvorov A."/>
            <person name="Mackey A.J."/>
            <person name="Waterhouse R.M."/>
            <person name="Wyder S."/>
            <person name="Zdobnov E.M."/>
            <person name="Zdobnov E.M."/>
            <person name="Wyder S."/>
            <person name="Kriventseva E.V."/>
            <person name="Kadowaki T."/>
            <person name="Bork P."/>
            <person name="Aranda M."/>
            <person name="Bao R."/>
            <person name="Beermann A."/>
            <person name="Berns N."/>
            <person name="Bolognesi R."/>
            <person name="Bonneton F."/>
            <person name="Bopp D."/>
            <person name="Brown S.J."/>
            <person name="Bucher G."/>
            <person name="Butts T."/>
            <person name="Chaumot A."/>
            <person name="Denell R.E."/>
            <person name="Ferrier D.E."/>
            <person name="Friedrich M."/>
            <person name="Gordon C.M."/>
            <person name="Jindra M."/>
            <person name="Klingler M."/>
            <person name="Lan Q."/>
            <person name="Lattorff H.M."/>
            <person name="Laudet V."/>
            <person name="von Levetsow C."/>
            <person name="Liu Z."/>
            <person name="Lutz R."/>
            <person name="Lynch J.A."/>
            <person name="da Fonseca R.N."/>
            <person name="Posnien N."/>
            <person name="Reuter R."/>
            <person name="Roth S."/>
            <person name="Savard J."/>
            <person name="Schinko J.B."/>
            <person name="Schmitt C."/>
            <person name="Schoppmeier M."/>
            <person name="Schroder R."/>
            <person name="Shippy T.D."/>
            <person name="Simonnet F."/>
            <person name="Marques-Souza H."/>
            <person name="Tautz D."/>
            <person name="Tomoyasu Y."/>
            <person name="Trauner J."/>
            <person name="Van der Zee M."/>
            <person name="Vervoort M."/>
            <person name="Wittkopp N."/>
            <person name="Wimmer E.A."/>
            <person name="Yang X."/>
            <person name="Jones A.K."/>
            <person name="Sattelle D.B."/>
            <person name="Ebert P.R."/>
            <person name="Nelson D."/>
            <person name="Scott J.G."/>
            <person name="Beeman R.W."/>
            <person name="Muthukrishnan S."/>
            <person name="Kramer K.J."/>
            <person name="Arakane Y."/>
            <person name="Beeman R.W."/>
            <person name="Zhu Q."/>
            <person name="Hogenkamp D."/>
            <person name="Dixit R."/>
            <person name="Oppert B."/>
            <person name="Jiang H."/>
            <person name="Zou Z."/>
            <person name="Marshall J."/>
            <person name="Elpidina E."/>
            <person name="Vinokurov K."/>
            <person name="Oppert C."/>
            <person name="Zou Z."/>
            <person name="Evans J."/>
            <person name="Lu Z."/>
            <person name="Zhao P."/>
            <person name="Sumathipala N."/>
            <person name="Altincicek B."/>
            <person name="Vilcinskas A."/>
            <person name="Williams M."/>
            <person name="Hultmark D."/>
            <person name="Hetru C."/>
            <person name="Jiang H."/>
            <person name="Grimmelikhuijzen C.J."/>
            <person name="Hauser F."/>
            <person name="Cazzamali G."/>
            <person name="Williamson M."/>
            <person name="Park Y."/>
            <person name="Li B."/>
            <person name="Tanaka Y."/>
            <person name="Predel R."/>
            <person name="Neupert S."/>
            <person name="Schachtner J."/>
            <person name="Verleyen P."/>
            <person name="Raible F."/>
            <person name="Bork P."/>
            <person name="Friedrich M."/>
            <person name="Walden K.K."/>
            <person name="Robertson H.M."/>
            <person name="Angeli S."/>
            <person name="Foret S."/>
            <person name="Bucher G."/>
            <person name="Schuetz S."/>
            <person name="Maleszka R."/>
            <person name="Wimmer E.A."/>
            <person name="Beeman R.W."/>
            <person name="Lorenzen M."/>
            <person name="Tomoyasu Y."/>
            <person name="Miller S.C."/>
            <person name="Grossmann D."/>
            <person name="Bucher G."/>
        </authorList>
    </citation>
    <scope>NUCLEOTIDE SEQUENCE [LARGE SCALE GENOMIC DNA]</scope>
    <source>
        <strain evidence="11 12">Georgia GA2</strain>
    </source>
</reference>
<dbReference type="AlphaFoldDB" id="D6WEP0"/>
<evidence type="ECO:0000256" key="10">
    <source>
        <dbReference type="RuleBase" id="RU351113"/>
    </source>
</evidence>
<evidence type="ECO:0000313" key="11">
    <source>
        <dbReference type="EMBL" id="EFA01392.1"/>
    </source>
</evidence>
<dbReference type="Proteomes" id="UP000007266">
    <property type="component" value="Linkage group 3"/>
</dbReference>
<comment type="similarity">
    <text evidence="10">Belongs to the insect chemoreceptor superfamily. Heteromeric odorant receptor channel (TC 1.A.69) family.</text>
</comment>
<dbReference type="GO" id="GO:0005549">
    <property type="term" value="F:odorant binding"/>
    <property type="evidence" value="ECO:0007669"/>
    <property type="project" value="InterPro"/>
</dbReference>